<dbReference type="Gene3D" id="2.30.38.10">
    <property type="entry name" value="Luciferase, Domain 3"/>
    <property type="match status" value="1"/>
</dbReference>
<protein>
    <recommendedName>
        <fullName evidence="6">Long-chain-fatty-acid--CoA ligase</fullName>
        <ecNumber evidence="5">6.2.1.3</ecNumber>
    </recommendedName>
    <alternativeName>
        <fullName evidence="7">Long-chain acyl-CoA synthetase</fullName>
    </alternativeName>
</protein>
<evidence type="ECO:0000313" key="10">
    <source>
        <dbReference type="EMBL" id="MBE1160995.1"/>
    </source>
</evidence>
<dbReference type="InterPro" id="IPR045851">
    <property type="entry name" value="AMP-bd_C_sf"/>
</dbReference>
<gene>
    <name evidence="10" type="ORF">IGX34_11385</name>
</gene>
<evidence type="ECO:0000256" key="7">
    <source>
        <dbReference type="ARBA" id="ARBA00042773"/>
    </source>
</evidence>
<dbReference type="NCBIfam" id="NF005463">
    <property type="entry name" value="PRK07059.1"/>
    <property type="match status" value="1"/>
</dbReference>
<proteinExistence type="predicted"/>
<evidence type="ECO:0000256" key="2">
    <source>
        <dbReference type="ARBA" id="ARBA00005005"/>
    </source>
</evidence>
<dbReference type="PROSITE" id="PS00455">
    <property type="entry name" value="AMP_BINDING"/>
    <property type="match status" value="1"/>
</dbReference>
<dbReference type="Proteomes" id="UP000651010">
    <property type="component" value="Unassembled WGS sequence"/>
</dbReference>
<evidence type="ECO:0000259" key="9">
    <source>
        <dbReference type="Pfam" id="PF13193"/>
    </source>
</evidence>
<feature type="domain" description="AMP-binding enzyme C-terminal" evidence="9">
    <location>
        <begin position="472"/>
        <end position="546"/>
    </location>
</feature>
<name>A0ABR9GAD2_9GAMM</name>
<evidence type="ECO:0000256" key="5">
    <source>
        <dbReference type="ARBA" id="ARBA00026121"/>
    </source>
</evidence>
<evidence type="ECO:0000256" key="1">
    <source>
        <dbReference type="ARBA" id="ARBA00004170"/>
    </source>
</evidence>
<dbReference type="CDD" id="cd05936">
    <property type="entry name" value="FC-FACS_FadD_like"/>
    <property type="match status" value="1"/>
</dbReference>
<dbReference type="InterPro" id="IPR020845">
    <property type="entry name" value="AMP-binding_CS"/>
</dbReference>
<comment type="pathway">
    <text evidence="2">Lipid metabolism; fatty acid beta-oxidation.</text>
</comment>
<dbReference type="PANTHER" id="PTHR43767">
    <property type="entry name" value="LONG-CHAIN-FATTY-ACID--COA LIGASE"/>
    <property type="match status" value="1"/>
</dbReference>
<feature type="domain" description="AMP-dependent synthetase/ligase" evidence="8">
    <location>
        <begin position="33"/>
        <end position="421"/>
    </location>
</feature>
<dbReference type="Pfam" id="PF00501">
    <property type="entry name" value="AMP-binding"/>
    <property type="match status" value="1"/>
</dbReference>
<sequence>MSNERPWLNHYPPGVPAEIDIHQYASIAAVLDEAFERYRSCAAFSNFGKSMTYGEIDTLSRQFAGYLTGELKLKRGDRIAIMLPNVLQYPIALFGALRAGLVVVNTNPMYTARELKHQLTDAGAQAIVVLDNFASTLQSIVSETGVKHIVTTGIGDLLGAKGVLVNFVLKHVKKMVPAYQLPHAVRFAEALARGGRHELVRPVLGHNDIAFLQYTGGTTGVAKGAMLTHGNMIANMLQAGAWFGAQIRPGEETIITALPLYHIFALTCNCFIFLRFGGRSILITNPRDMPGFVKELGKIRFTAITGVNTLFNGLLNTPGFDQIDFSSLRMSFGGGMAVQRAVAEKWEKTTGCVLIEGYGMTESSPVATINPLVEGARFNGSIGLPIPSTSISIQDEDGRHLGIGEIGEICIYGPQVMKGYWNQTEETSKVLSPDGWLRTGDIGRMDESGYIYIVDRKKDMILVSGFNVYPNEIEDTVMKHPGVAEVAAIGISDEHSGEAVKLFVVRKDPKLTVEQLKEFCRENLTGYKRPKVIEFRDALPKSNVGKILRRELRDEKKAVPAG</sequence>
<dbReference type="Pfam" id="PF13193">
    <property type="entry name" value="AMP-binding_C"/>
    <property type="match status" value="1"/>
</dbReference>
<comment type="subcellular location">
    <subcellularLocation>
        <location evidence="1">Membrane</location>
        <topology evidence="1">Peripheral membrane protein</topology>
    </subcellularLocation>
</comment>
<dbReference type="InterPro" id="IPR025110">
    <property type="entry name" value="AMP-bd_C"/>
</dbReference>
<evidence type="ECO:0000256" key="6">
    <source>
        <dbReference type="ARBA" id="ARBA00039545"/>
    </source>
</evidence>
<dbReference type="GO" id="GO:0004467">
    <property type="term" value="F:long-chain fatty acid-CoA ligase activity"/>
    <property type="evidence" value="ECO:0007669"/>
    <property type="project" value="UniProtKB-EC"/>
</dbReference>
<evidence type="ECO:0000313" key="11">
    <source>
        <dbReference type="Proteomes" id="UP000651010"/>
    </source>
</evidence>
<keyword evidence="11" id="KW-1185">Reference proteome</keyword>
<evidence type="ECO:0000259" key="8">
    <source>
        <dbReference type="Pfam" id="PF00501"/>
    </source>
</evidence>
<dbReference type="InterPro" id="IPR000873">
    <property type="entry name" value="AMP-dep_synth/lig_dom"/>
</dbReference>
<dbReference type="EC" id="6.2.1.3" evidence="5"/>
<evidence type="ECO:0000256" key="4">
    <source>
        <dbReference type="ARBA" id="ARBA00023136"/>
    </source>
</evidence>
<evidence type="ECO:0000256" key="3">
    <source>
        <dbReference type="ARBA" id="ARBA00022598"/>
    </source>
</evidence>
<comment type="caution">
    <text evidence="10">The sequence shown here is derived from an EMBL/GenBank/DDBJ whole genome shotgun (WGS) entry which is preliminary data.</text>
</comment>
<keyword evidence="3 10" id="KW-0436">Ligase</keyword>
<dbReference type="SUPFAM" id="SSF56801">
    <property type="entry name" value="Acetyl-CoA synthetase-like"/>
    <property type="match status" value="1"/>
</dbReference>
<organism evidence="10 11">
    <name type="scientific">Dyella acidiphila</name>
    <dbReference type="NCBI Taxonomy" id="2775866"/>
    <lineage>
        <taxon>Bacteria</taxon>
        <taxon>Pseudomonadati</taxon>
        <taxon>Pseudomonadota</taxon>
        <taxon>Gammaproteobacteria</taxon>
        <taxon>Lysobacterales</taxon>
        <taxon>Rhodanobacteraceae</taxon>
        <taxon>Dyella</taxon>
    </lineage>
</organism>
<dbReference type="PANTHER" id="PTHR43767:SF8">
    <property type="entry name" value="LONG-CHAIN-FATTY-ACID--COA LIGASE"/>
    <property type="match status" value="1"/>
</dbReference>
<dbReference type="InterPro" id="IPR050237">
    <property type="entry name" value="ATP-dep_AMP-bd_enzyme"/>
</dbReference>
<dbReference type="Gene3D" id="3.40.50.980">
    <property type="match status" value="2"/>
</dbReference>
<accession>A0ABR9GAD2</accession>
<keyword evidence="4" id="KW-0472">Membrane</keyword>
<dbReference type="EMBL" id="JACZZA010000006">
    <property type="protein sequence ID" value="MBE1160995.1"/>
    <property type="molecule type" value="Genomic_DNA"/>
</dbReference>
<dbReference type="Gene3D" id="3.30.300.30">
    <property type="match status" value="1"/>
</dbReference>
<reference evidence="10 11" key="1">
    <citation type="submission" date="2020-09" db="EMBL/GenBank/DDBJ databases">
        <title>Dyella sp. 7MK23 isolated from forest soil.</title>
        <authorList>
            <person name="Fu J."/>
        </authorList>
    </citation>
    <scope>NUCLEOTIDE SEQUENCE [LARGE SCALE GENOMIC DNA]</scope>
    <source>
        <strain evidence="10 11">7MK23</strain>
    </source>
</reference>
<dbReference type="RefSeq" id="WP_192555853.1">
    <property type="nucleotide sequence ID" value="NZ_JACZZA010000006.1"/>
</dbReference>